<gene>
    <name evidence="2" type="ORF">GSLYS_00011347001</name>
</gene>
<dbReference type="SUPFAM" id="SSF56801">
    <property type="entry name" value="Acetyl-CoA synthetase-like"/>
    <property type="match status" value="1"/>
</dbReference>
<feature type="non-terminal residue" evidence="2">
    <location>
        <position position="168"/>
    </location>
</feature>
<keyword evidence="3" id="KW-1185">Reference proteome</keyword>
<evidence type="ECO:0000313" key="3">
    <source>
        <dbReference type="Proteomes" id="UP001497497"/>
    </source>
</evidence>
<name>A0AAV2HUS3_LYMST</name>
<dbReference type="EMBL" id="CAXITT010000262">
    <property type="protein sequence ID" value="CAL1537434.1"/>
    <property type="molecule type" value="Genomic_DNA"/>
</dbReference>
<accession>A0AAV2HUS3</accession>
<sequence length="168" mass="18848">AYNCGKAYGPFSLRVVRDDGELCQAGEVGTIHVQAPKIFRGFFNRLEDPDPQTRKAFTEDGWLNMDDNGYLDEHGDIFVLGRKNDVITYGASTLYPGWLEKKIMEYPDVEQACVVPVSDPVLYQNICACLKPVPGSDLKMSKLKEHCETIFVKHTHQGLAPVPQLFLV</sequence>
<feature type="domain" description="AMP-binding enzyme C-terminal" evidence="1">
    <location>
        <begin position="100"/>
        <end position="153"/>
    </location>
</feature>
<evidence type="ECO:0000313" key="2">
    <source>
        <dbReference type="EMBL" id="CAL1537434.1"/>
    </source>
</evidence>
<organism evidence="2 3">
    <name type="scientific">Lymnaea stagnalis</name>
    <name type="common">Great pond snail</name>
    <name type="synonym">Helix stagnalis</name>
    <dbReference type="NCBI Taxonomy" id="6523"/>
    <lineage>
        <taxon>Eukaryota</taxon>
        <taxon>Metazoa</taxon>
        <taxon>Spiralia</taxon>
        <taxon>Lophotrochozoa</taxon>
        <taxon>Mollusca</taxon>
        <taxon>Gastropoda</taxon>
        <taxon>Heterobranchia</taxon>
        <taxon>Euthyneura</taxon>
        <taxon>Panpulmonata</taxon>
        <taxon>Hygrophila</taxon>
        <taxon>Lymnaeoidea</taxon>
        <taxon>Lymnaeidae</taxon>
        <taxon>Lymnaea</taxon>
    </lineage>
</organism>
<dbReference type="PANTHER" id="PTHR42814">
    <property type="entry name" value="AMP-BINDING DOMAIN-CONTAINING PROTEIN"/>
    <property type="match status" value="1"/>
</dbReference>
<proteinExistence type="predicted"/>
<protein>
    <recommendedName>
        <fullName evidence="1">AMP-binding enzyme C-terminal domain-containing protein</fullName>
    </recommendedName>
</protein>
<reference evidence="2 3" key="1">
    <citation type="submission" date="2024-04" db="EMBL/GenBank/DDBJ databases">
        <authorList>
            <consortium name="Genoscope - CEA"/>
            <person name="William W."/>
        </authorList>
    </citation>
    <scope>NUCLEOTIDE SEQUENCE [LARGE SCALE GENOMIC DNA]</scope>
</reference>
<dbReference type="AlphaFoldDB" id="A0AAV2HUS3"/>
<evidence type="ECO:0000259" key="1">
    <source>
        <dbReference type="Pfam" id="PF13193"/>
    </source>
</evidence>
<dbReference type="PANTHER" id="PTHR42814:SF3">
    <property type="entry name" value="BETA-N-ACETYLHEXOSAMINIDASE"/>
    <property type="match status" value="1"/>
</dbReference>
<dbReference type="InterPro" id="IPR025110">
    <property type="entry name" value="AMP-bd_C"/>
</dbReference>
<comment type="caution">
    <text evidence="2">The sequence shown here is derived from an EMBL/GenBank/DDBJ whole genome shotgun (WGS) entry which is preliminary data.</text>
</comment>
<dbReference type="Gene3D" id="3.30.300.30">
    <property type="match status" value="1"/>
</dbReference>
<dbReference type="Gene3D" id="3.40.50.12780">
    <property type="entry name" value="N-terminal domain of ligase-like"/>
    <property type="match status" value="1"/>
</dbReference>
<dbReference type="InterPro" id="IPR042099">
    <property type="entry name" value="ANL_N_sf"/>
</dbReference>
<dbReference type="Proteomes" id="UP001497497">
    <property type="component" value="Unassembled WGS sequence"/>
</dbReference>
<dbReference type="InterPro" id="IPR045851">
    <property type="entry name" value="AMP-bd_C_sf"/>
</dbReference>
<dbReference type="Pfam" id="PF13193">
    <property type="entry name" value="AMP-binding_C"/>
    <property type="match status" value="1"/>
</dbReference>
<feature type="non-terminal residue" evidence="2">
    <location>
        <position position="1"/>
    </location>
</feature>